<dbReference type="EMBL" id="RWIS01000011">
    <property type="protein sequence ID" value="RSK29846.1"/>
    <property type="molecule type" value="Genomic_DNA"/>
</dbReference>
<dbReference type="InterPro" id="IPR018004">
    <property type="entry name" value="KilA/APSES_HTH"/>
</dbReference>
<dbReference type="SMART" id="SM01252">
    <property type="entry name" value="KilA-N"/>
    <property type="match status" value="1"/>
</dbReference>
<proteinExistence type="predicted"/>
<feature type="coiled-coil region" evidence="1">
    <location>
        <begin position="283"/>
        <end position="310"/>
    </location>
</feature>
<dbReference type="Proteomes" id="UP000280066">
    <property type="component" value="Unassembled WGS sequence"/>
</dbReference>
<sequence>MILPSGPTCTRCVRTSLPVPIRAILRKRKRVQSDLMQNRVPINPNFASGLISWKRWSHNVGKYSCRCGSKITVPCFCLRKCPLLIDHEQVPRKMAMHFPTGCAVLFKEATIKGLDSGFNAAPLCLSTSINPPNAMRELVVKNYNGFPIEFEMINGQLMANATAMCAIFGKRPAHWLDLEGTKRYIKALDARSGIPTPTNESVSGFPTPTSKSEFRTLVEVRNGGTNYGTWIHERLILKLAQWLNVDFEIQCDEWVAELLRTGQVELMPAQPTVPAVQSQAELILMLAQQNVETERRMVALEEKVQEVVAKVTTTNVDYYTVAGYASLHRLRMTPDQANTYGRQAAALSRAHGYAVTKVHDSRYGHVNNYHQDILAQVMRVQRQLAA</sequence>
<dbReference type="PROSITE" id="PS51301">
    <property type="entry name" value="KILA_N"/>
    <property type="match status" value="1"/>
</dbReference>
<organism evidence="3 4">
    <name type="scientific">Hymenobacter metallilatus</name>
    <dbReference type="NCBI Taxonomy" id="2493666"/>
    <lineage>
        <taxon>Bacteria</taxon>
        <taxon>Pseudomonadati</taxon>
        <taxon>Bacteroidota</taxon>
        <taxon>Cytophagia</taxon>
        <taxon>Cytophagales</taxon>
        <taxon>Hymenobacteraceae</taxon>
        <taxon>Hymenobacter</taxon>
    </lineage>
</organism>
<dbReference type="InterPro" id="IPR017880">
    <property type="entry name" value="KilA_N"/>
</dbReference>
<evidence type="ECO:0000256" key="1">
    <source>
        <dbReference type="SAM" id="Coils"/>
    </source>
</evidence>
<keyword evidence="1" id="KW-0175">Coiled coil</keyword>
<evidence type="ECO:0000313" key="3">
    <source>
        <dbReference type="EMBL" id="RSK29846.1"/>
    </source>
</evidence>
<name>A0A3R9NJQ3_9BACT</name>
<feature type="domain" description="KilA-N" evidence="2">
    <location>
        <begin position="137"/>
        <end position="258"/>
    </location>
</feature>
<evidence type="ECO:0000259" key="2">
    <source>
        <dbReference type="PROSITE" id="PS51301"/>
    </source>
</evidence>
<protein>
    <submittedName>
        <fullName evidence="3">KilA-N domain-containing protein</fullName>
    </submittedName>
</protein>
<comment type="caution">
    <text evidence="3">The sequence shown here is derived from an EMBL/GenBank/DDBJ whole genome shotgun (WGS) entry which is preliminary data.</text>
</comment>
<accession>A0A3R9NJQ3</accession>
<reference evidence="3 4" key="1">
    <citation type="submission" date="2018-12" db="EMBL/GenBank/DDBJ databases">
        <authorList>
            <person name="Feng G."/>
            <person name="Zhu H."/>
        </authorList>
    </citation>
    <scope>NUCLEOTIDE SEQUENCE [LARGE SCALE GENOMIC DNA]</scope>
    <source>
        <strain evidence="3 4">9PBR-2</strain>
    </source>
</reference>
<dbReference type="AlphaFoldDB" id="A0A3R9NJQ3"/>
<dbReference type="OrthoDB" id="9810290at2"/>
<dbReference type="Pfam" id="PF04383">
    <property type="entry name" value="KilA-N"/>
    <property type="match status" value="1"/>
</dbReference>
<gene>
    <name evidence="3" type="ORF">EI290_16045</name>
</gene>
<keyword evidence="4" id="KW-1185">Reference proteome</keyword>
<evidence type="ECO:0000313" key="4">
    <source>
        <dbReference type="Proteomes" id="UP000280066"/>
    </source>
</evidence>